<dbReference type="Proteomes" id="UP001205890">
    <property type="component" value="Unassembled WGS sequence"/>
</dbReference>
<sequence>MFRQLLKASLVASVVAFATAASAQGVHLRFGLADDADALDPHLNRTSAAETILNALCDRLVMLDQSMQFQPGLATQWTWSPDGKTLTMTIRDGVVFHDGTPVNAEAVKYNIDRAMNLTGSARRADLTAIDKVTTDGSKVIVQLKEASAPLLAKFAERTGAIISPKAAEAAGANFGRAPVCSGPYKFVERVAQDRVVVERFADYWNKAAYPIDRITFRVIPDDTVRLANLMSGDLDIIERLSPADAVTVQKNPQLKLLAVDPLNYQSIVVNIGNSKAADNPMGRDPRVREAFELALDRQAINEVAFNGQYVAGNQPVPPSSPYYEKSLPMPPRDAAKAKQILKDAGYTQPVPFELLVPNRPLAVRVAEMMQSMASEAGFDMKLKVVEFATTLSMTEQGDFQAWGPIGPQNANDPDAVTYMSLHSAGNRNVGKYANPQVDRIAALTRTETDPEKRKQAFHDLAKAIGKDRAVIYLYHQRPLFALSAKISGVEVSGDGYVLFRNMKLAK</sequence>
<evidence type="ECO:0000256" key="3">
    <source>
        <dbReference type="ARBA" id="ARBA00022729"/>
    </source>
</evidence>
<dbReference type="InterPro" id="IPR030678">
    <property type="entry name" value="Peptide/Ni-bd"/>
</dbReference>
<organism evidence="6 7">
    <name type="scientific">Alsobacter ponti</name>
    <dbReference type="NCBI Taxonomy" id="2962936"/>
    <lineage>
        <taxon>Bacteria</taxon>
        <taxon>Pseudomonadati</taxon>
        <taxon>Pseudomonadota</taxon>
        <taxon>Alphaproteobacteria</taxon>
        <taxon>Hyphomicrobiales</taxon>
        <taxon>Alsobacteraceae</taxon>
        <taxon>Alsobacter</taxon>
    </lineage>
</organism>
<evidence type="ECO:0000256" key="1">
    <source>
        <dbReference type="ARBA" id="ARBA00004418"/>
    </source>
</evidence>
<dbReference type="PANTHER" id="PTHR30290:SF38">
    <property type="entry name" value="D,D-DIPEPTIDE-BINDING PERIPLASMIC PROTEIN DDPA-RELATED"/>
    <property type="match status" value="1"/>
</dbReference>
<feature type="signal peptide" evidence="4">
    <location>
        <begin position="1"/>
        <end position="23"/>
    </location>
</feature>
<dbReference type="InterPro" id="IPR039424">
    <property type="entry name" value="SBP_5"/>
</dbReference>
<protein>
    <submittedName>
        <fullName evidence="6">ABC transporter substrate-binding protein</fullName>
    </submittedName>
</protein>
<evidence type="ECO:0000313" key="6">
    <source>
        <dbReference type="EMBL" id="MCP8938006.1"/>
    </source>
</evidence>
<dbReference type="RefSeq" id="WP_254739492.1">
    <property type="nucleotide sequence ID" value="NZ_JANCLU010000004.1"/>
</dbReference>
<feature type="domain" description="Solute-binding protein family 5" evidence="5">
    <location>
        <begin position="69"/>
        <end position="426"/>
    </location>
</feature>
<evidence type="ECO:0000313" key="7">
    <source>
        <dbReference type="Proteomes" id="UP001205890"/>
    </source>
</evidence>
<gene>
    <name evidence="6" type="ORF">NK718_05715</name>
</gene>
<comment type="caution">
    <text evidence="6">The sequence shown here is derived from an EMBL/GenBank/DDBJ whole genome shotgun (WGS) entry which is preliminary data.</text>
</comment>
<reference evidence="6 7" key="1">
    <citation type="submission" date="2022-07" db="EMBL/GenBank/DDBJ databases">
        <authorList>
            <person name="Li W.-J."/>
            <person name="Deng Q.-Q."/>
        </authorList>
    </citation>
    <scope>NUCLEOTIDE SEQUENCE [LARGE SCALE GENOMIC DNA]</scope>
    <source>
        <strain evidence="6 7">SYSU M60028</strain>
    </source>
</reference>
<dbReference type="PANTHER" id="PTHR30290">
    <property type="entry name" value="PERIPLASMIC BINDING COMPONENT OF ABC TRANSPORTER"/>
    <property type="match status" value="1"/>
</dbReference>
<accession>A0ABT1LA76</accession>
<evidence type="ECO:0000256" key="2">
    <source>
        <dbReference type="ARBA" id="ARBA00005695"/>
    </source>
</evidence>
<dbReference type="EMBL" id="JANCLU010000004">
    <property type="protein sequence ID" value="MCP8938006.1"/>
    <property type="molecule type" value="Genomic_DNA"/>
</dbReference>
<dbReference type="Gene3D" id="3.40.190.10">
    <property type="entry name" value="Periplasmic binding protein-like II"/>
    <property type="match status" value="1"/>
</dbReference>
<dbReference type="InterPro" id="IPR000914">
    <property type="entry name" value="SBP_5_dom"/>
</dbReference>
<feature type="chain" id="PRO_5045248553" evidence="4">
    <location>
        <begin position="24"/>
        <end position="506"/>
    </location>
</feature>
<proteinExistence type="inferred from homology"/>
<keyword evidence="7" id="KW-1185">Reference proteome</keyword>
<keyword evidence="3 4" id="KW-0732">Signal</keyword>
<evidence type="ECO:0000256" key="4">
    <source>
        <dbReference type="SAM" id="SignalP"/>
    </source>
</evidence>
<dbReference type="SUPFAM" id="SSF53850">
    <property type="entry name" value="Periplasmic binding protein-like II"/>
    <property type="match status" value="1"/>
</dbReference>
<name>A0ABT1LA76_9HYPH</name>
<evidence type="ECO:0000259" key="5">
    <source>
        <dbReference type="Pfam" id="PF00496"/>
    </source>
</evidence>
<dbReference type="Gene3D" id="3.90.76.10">
    <property type="entry name" value="Dipeptide-binding Protein, Domain 1"/>
    <property type="match status" value="1"/>
</dbReference>
<dbReference type="Gene3D" id="3.10.105.10">
    <property type="entry name" value="Dipeptide-binding Protein, Domain 3"/>
    <property type="match status" value="1"/>
</dbReference>
<dbReference type="PIRSF" id="PIRSF002741">
    <property type="entry name" value="MppA"/>
    <property type="match status" value="1"/>
</dbReference>
<dbReference type="Pfam" id="PF00496">
    <property type="entry name" value="SBP_bac_5"/>
    <property type="match status" value="1"/>
</dbReference>
<comment type="similarity">
    <text evidence="2">Belongs to the bacterial solute-binding protein 5 family.</text>
</comment>
<comment type="subcellular location">
    <subcellularLocation>
        <location evidence="1">Periplasm</location>
    </subcellularLocation>
</comment>